<evidence type="ECO:0000259" key="12">
    <source>
        <dbReference type="PROSITE" id="PS50929"/>
    </source>
</evidence>
<dbReference type="GO" id="GO:0140359">
    <property type="term" value="F:ABC-type transporter activity"/>
    <property type="evidence" value="ECO:0007669"/>
    <property type="project" value="InterPro"/>
</dbReference>
<comment type="caution">
    <text evidence="13">The sequence shown here is derived from an EMBL/GenBank/DDBJ whole genome shotgun (WGS) entry which is preliminary data.</text>
</comment>
<organism evidence="13 14">
    <name type="scientific">Venturia inaequalis</name>
    <name type="common">Apple scab fungus</name>
    <dbReference type="NCBI Taxonomy" id="5025"/>
    <lineage>
        <taxon>Eukaryota</taxon>
        <taxon>Fungi</taxon>
        <taxon>Dikarya</taxon>
        <taxon>Ascomycota</taxon>
        <taxon>Pezizomycotina</taxon>
        <taxon>Dothideomycetes</taxon>
        <taxon>Pleosporomycetidae</taxon>
        <taxon>Venturiales</taxon>
        <taxon>Venturiaceae</taxon>
        <taxon>Venturia</taxon>
    </lineage>
</organism>
<dbReference type="CDD" id="cd18579">
    <property type="entry name" value="ABC_6TM_ABCC_D1"/>
    <property type="match status" value="1"/>
</dbReference>
<dbReference type="Pfam" id="PF00664">
    <property type="entry name" value="ABC_membrane"/>
    <property type="match status" value="1"/>
</dbReference>
<evidence type="ECO:0000256" key="3">
    <source>
        <dbReference type="ARBA" id="ARBA00022692"/>
    </source>
</evidence>
<dbReference type="InterPro" id="IPR003593">
    <property type="entry name" value="AAA+_ATPase"/>
</dbReference>
<evidence type="ECO:0000259" key="11">
    <source>
        <dbReference type="PROSITE" id="PS50893"/>
    </source>
</evidence>
<comment type="subcellular location">
    <subcellularLocation>
        <location evidence="1">Membrane</location>
        <topology evidence="1">Multi-pass membrane protein</topology>
    </subcellularLocation>
</comment>
<evidence type="ECO:0000256" key="5">
    <source>
        <dbReference type="ARBA" id="ARBA00022840"/>
    </source>
</evidence>
<dbReference type="GO" id="GO:0005524">
    <property type="term" value="F:ATP binding"/>
    <property type="evidence" value="ECO:0007669"/>
    <property type="project" value="UniProtKB-KW"/>
</dbReference>
<keyword evidence="5" id="KW-0067">ATP-binding</keyword>
<evidence type="ECO:0000256" key="7">
    <source>
        <dbReference type="ARBA" id="ARBA00023136"/>
    </source>
</evidence>
<evidence type="ECO:0000256" key="9">
    <source>
        <dbReference type="SAM" id="MobiDB-lite"/>
    </source>
</evidence>
<dbReference type="GO" id="GO:0016020">
    <property type="term" value="C:membrane"/>
    <property type="evidence" value="ECO:0007669"/>
    <property type="project" value="UniProtKB-SubCell"/>
</dbReference>
<feature type="transmembrane region" description="Helical" evidence="10">
    <location>
        <begin position="652"/>
        <end position="679"/>
    </location>
</feature>
<dbReference type="Pfam" id="PF00005">
    <property type="entry name" value="ABC_tran"/>
    <property type="match status" value="1"/>
</dbReference>
<keyword evidence="7 10" id="KW-0472">Membrane</keyword>
<evidence type="ECO:0000256" key="2">
    <source>
        <dbReference type="ARBA" id="ARBA00022448"/>
    </source>
</evidence>
<feature type="region of interest" description="Disordered" evidence="9">
    <location>
        <begin position="295"/>
        <end position="320"/>
    </location>
</feature>
<dbReference type="Gene3D" id="3.40.50.300">
    <property type="entry name" value="P-loop containing nucleotide triphosphate hydrolases"/>
    <property type="match status" value="1"/>
</dbReference>
<dbReference type="PANTHER" id="PTHR24223">
    <property type="entry name" value="ATP-BINDING CASSETTE SUB-FAMILY C"/>
    <property type="match status" value="1"/>
</dbReference>
<feature type="transmembrane region" description="Helical" evidence="10">
    <location>
        <begin position="208"/>
        <end position="234"/>
    </location>
</feature>
<dbReference type="InterPro" id="IPR044726">
    <property type="entry name" value="ABCC_6TM_D2"/>
</dbReference>
<proteinExistence type="predicted"/>
<evidence type="ECO:0000256" key="1">
    <source>
        <dbReference type="ARBA" id="ARBA00004141"/>
    </source>
</evidence>
<dbReference type="SMART" id="SM00382">
    <property type="entry name" value="AAA"/>
    <property type="match status" value="1"/>
</dbReference>
<feature type="transmembrane region" description="Helical" evidence="10">
    <location>
        <begin position="246"/>
        <end position="267"/>
    </location>
</feature>
<evidence type="ECO:0000256" key="10">
    <source>
        <dbReference type="SAM" id="Phobius"/>
    </source>
</evidence>
<evidence type="ECO:0000256" key="6">
    <source>
        <dbReference type="ARBA" id="ARBA00022989"/>
    </source>
</evidence>
<feature type="domain" description="ABC transmembrane type-1" evidence="12">
    <location>
        <begin position="617"/>
        <end position="897"/>
    </location>
</feature>
<dbReference type="PROSITE" id="PS50893">
    <property type="entry name" value="ABC_TRANSPORTER_2"/>
    <property type="match status" value="1"/>
</dbReference>
<sequence>MMALSYAQTFLITDAIVYLETPAQLRDVRHAYGLIGAAAIIYTGTALLSTNYMYKVYRMNTMFRGAVASMIYGKALVADSNHNNMAAVTLMSTDVDRIALSLVQLTEIWAQIAQIAIGIWLLWRQLGATAVAPTLLAILCFAIQTQLSRKMGPSQAAWVKAVGRRVGVTSSILRSMKSVKLAGLATSMGELLQAERVHELKMALKFRWLMVITQAFSTMPTLLSPLLVFAAFSIEAKVRGTPPLSTAQAFTSLSILSLLTMPAMQLLMSFPQLVQASGCIKRIEKFLLAKGYDDERSSFGGERSPNASHEKGNQCASEKKSFNVSSNESSDLALSVSELVVAPSLDSPQTQQPVSFTVRKGAMTMISGPVGSGKSTMLKAVLGELSPKSGTIDISSSFVGFCSQSPWLPNDTIRQIIIGTAEFDREWYRYIVKTCCLEEDLAQMPQKDFTLIGSRGITLSGGQKHRCALARALYSRASVLVLDDFLSSVDRRTQRIIMHNLLSKDRGYVTKQECAVLFVTHITNYMHLADNLVILDSSGAQLYSGPANTWIESHEDLARSQDEEQPDITSSISSSEAFEGDSSKQVLKPVAEDDPETIKRQKGDLGVWKYYAMSIGLMAILFFTVCICINTFCTQFQKLWLQWNTGTSNPSLGKFLGIYAMLAVVGFIFQLGTLGQVLLKMGPQSAKALHQVLVKATIRAPMSFFETVDSSVLLNRFSQDMTLVDFALPISAFMVFSQLASCIMSIALISVGSNYMAASIPVAILALYWIQRFYLRTSRQLRLLDLETKTPLYQHFTETLEGISTIRAFAWQKPFYETALRKLDDSQRPLFILSCIQRWLSLVLGLLIAAMAVLLIALALCIPQASSGGALGVALNSILAFNMSLTMLISAWTNAETSLGSVARTQSFEHHTPTESEPSNPITPPPSWPSGAIEIKNLSYTYADGTPALKNVSLSIGAGQKIATPHQEP</sequence>
<feature type="transmembrane region" description="Helical" evidence="10">
    <location>
        <begin position="839"/>
        <end position="865"/>
    </location>
</feature>
<dbReference type="InterPro" id="IPR027417">
    <property type="entry name" value="P-loop_NTPase"/>
</dbReference>
<dbReference type="AlphaFoldDB" id="A0A8H3UAU3"/>
<reference evidence="13 14" key="1">
    <citation type="submission" date="2018-12" db="EMBL/GenBank/DDBJ databases">
        <title>Venturia inaequalis Genome Resource.</title>
        <authorList>
            <person name="Lichtner F.J."/>
        </authorList>
    </citation>
    <scope>NUCLEOTIDE SEQUENCE [LARGE SCALE GENOMIC DNA]</scope>
    <source>
        <strain evidence="13 14">120213</strain>
    </source>
</reference>
<dbReference type="Gene3D" id="1.20.1560.10">
    <property type="entry name" value="ABC transporter type 1, transmembrane domain"/>
    <property type="match status" value="2"/>
</dbReference>
<keyword evidence="3 10" id="KW-0812">Transmembrane</keyword>
<feature type="compositionally biased region" description="Polar residues" evidence="9">
    <location>
        <begin position="567"/>
        <end position="576"/>
    </location>
</feature>
<feature type="transmembrane region" description="Helical" evidence="10">
    <location>
        <begin position="755"/>
        <end position="775"/>
    </location>
</feature>
<feature type="transmembrane region" description="Helical" evidence="10">
    <location>
        <begin position="871"/>
        <end position="892"/>
    </location>
</feature>
<evidence type="ECO:0000256" key="8">
    <source>
        <dbReference type="ARBA" id="ARBA00023180"/>
    </source>
</evidence>
<evidence type="ECO:0000313" key="14">
    <source>
        <dbReference type="Proteomes" id="UP000447873"/>
    </source>
</evidence>
<dbReference type="InterPro" id="IPR003439">
    <property type="entry name" value="ABC_transporter-like_ATP-bd"/>
</dbReference>
<dbReference type="CDD" id="cd18580">
    <property type="entry name" value="ABC_6TM_ABCC_D2"/>
    <property type="match status" value="1"/>
</dbReference>
<feature type="compositionally biased region" description="Basic and acidic residues" evidence="9">
    <location>
        <begin position="308"/>
        <end position="320"/>
    </location>
</feature>
<name>A0A8H3UAU3_VENIN</name>
<feature type="domain" description="ABC transporter" evidence="11">
    <location>
        <begin position="334"/>
        <end position="562"/>
    </location>
</feature>
<feature type="domain" description="ABC transmembrane type-1" evidence="12">
    <location>
        <begin position="1"/>
        <end position="275"/>
    </location>
</feature>
<dbReference type="InterPro" id="IPR050173">
    <property type="entry name" value="ABC_transporter_C-like"/>
</dbReference>
<dbReference type="GO" id="GO:0016887">
    <property type="term" value="F:ATP hydrolysis activity"/>
    <property type="evidence" value="ECO:0007669"/>
    <property type="project" value="InterPro"/>
</dbReference>
<dbReference type="FunFam" id="1.20.1560.10:FF:000055">
    <property type="entry name" value="ABC multidrug transporter (Eurofung)"/>
    <property type="match status" value="1"/>
</dbReference>
<dbReference type="FunFam" id="1.20.1560.10:FF:000066">
    <property type="entry name" value="ABC multidrug transporter (Eurofung)"/>
    <property type="match status" value="1"/>
</dbReference>
<keyword evidence="4" id="KW-0547">Nucleotide-binding</keyword>
<dbReference type="SUPFAM" id="SSF52540">
    <property type="entry name" value="P-loop containing nucleoside triphosphate hydrolases"/>
    <property type="match status" value="1"/>
</dbReference>
<keyword evidence="2" id="KW-0813">Transport</keyword>
<gene>
    <name evidence="13" type="ORF">EG328_009812</name>
</gene>
<keyword evidence="6 10" id="KW-1133">Transmembrane helix</keyword>
<dbReference type="EMBL" id="WNWS01000604">
    <property type="protein sequence ID" value="KAE9965329.1"/>
    <property type="molecule type" value="Genomic_DNA"/>
</dbReference>
<protein>
    <submittedName>
        <fullName evidence="13">Uncharacterized protein</fullName>
    </submittedName>
</protein>
<accession>A0A8H3UAU3</accession>
<dbReference type="InterPro" id="IPR044746">
    <property type="entry name" value="ABCC_6TM_D1"/>
</dbReference>
<feature type="region of interest" description="Disordered" evidence="9">
    <location>
        <begin position="556"/>
        <end position="595"/>
    </location>
</feature>
<dbReference type="Proteomes" id="UP000447873">
    <property type="component" value="Unassembled WGS sequence"/>
</dbReference>
<dbReference type="PANTHER" id="PTHR24223:SF399">
    <property type="entry name" value="ABC TRANSPORTER ATNG"/>
    <property type="match status" value="1"/>
</dbReference>
<keyword evidence="8" id="KW-0325">Glycoprotein</keyword>
<evidence type="ECO:0000313" key="13">
    <source>
        <dbReference type="EMBL" id="KAE9965329.1"/>
    </source>
</evidence>
<evidence type="ECO:0000256" key="4">
    <source>
        <dbReference type="ARBA" id="ARBA00022741"/>
    </source>
</evidence>
<feature type="region of interest" description="Disordered" evidence="9">
    <location>
        <begin position="905"/>
        <end position="930"/>
    </location>
</feature>
<dbReference type="InterPro" id="IPR011527">
    <property type="entry name" value="ABC1_TM_dom"/>
</dbReference>
<dbReference type="InterPro" id="IPR036640">
    <property type="entry name" value="ABC1_TM_sf"/>
</dbReference>
<feature type="transmembrane region" description="Helical" evidence="10">
    <location>
        <begin position="126"/>
        <end position="143"/>
    </location>
</feature>
<feature type="transmembrane region" description="Helical" evidence="10">
    <location>
        <begin position="610"/>
        <end position="632"/>
    </location>
</feature>
<feature type="transmembrane region" description="Helical" evidence="10">
    <location>
        <begin position="31"/>
        <end position="54"/>
    </location>
</feature>
<dbReference type="PROSITE" id="PS50929">
    <property type="entry name" value="ABC_TM1F"/>
    <property type="match status" value="2"/>
</dbReference>
<dbReference type="SUPFAM" id="SSF90123">
    <property type="entry name" value="ABC transporter transmembrane region"/>
    <property type="match status" value="2"/>
</dbReference>